<feature type="transmembrane region" description="Helical" evidence="6">
    <location>
        <begin position="141"/>
        <end position="159"/>
    </location>
</feature>
<comment type="subcellular location">
    <subcellularLocation>
        <location evidence="1">Cell membrane</location>
        <topology evidence="1">Multi-pass membrane protein</topology>
    </subcellularLocation>
</comment>
<keyword evidence="2" id="KW-1003">Cell membrane</keyword>
<keyword evidence="4 6" id="KW-1133">Transmembrane helix</keyword>
<gene>
    <name evidence="8" type="ORF">IBL25_19015</name>
</gene>
<protein>
    <submittedName>
        <fullName evidence="8">LTA synthase family protein</fullName>
    </submittedName>
</protein>
<dbReference type="Gene3D" id="3.40.720.10">
    <property type="entry name" value="Alkaline Phosphatase, subunit A"/>
    <property type="match status" value="1"/>
</dbReference>
<comment type="caution">
    <text evidence="8">The sequence shown here is derived from an EMBL/GenBank/DDBJ whole genome shotgun (WGS) entry which is preliminary data.</text>
</comment>
<name>A0ABR7RBE0_9PROT</name>
<evidence type="ECO:0000313" key="9">
    <source>
        <dbReference type="Proteomes" id="UP000603940"/>
    </source>
</evidence>
<evidence type="ECO:0000256" key="2">
    <source>
        <dbReference type="ARBA" id="ARBA00022475"/>
    </source>
</evidence>
<sequence>MAPDPLTTILASLPAFLLPLLAWYTGRRVARAHGAAALWLDLAFPLAMAAGLLGLTGLPWFAGVSAALPIAGLTLADATKRAVLDEPVVFSDAAMLPLVVRHPSLYLPFAGTHWVVGGLLFGLAALALLLSAESHPAPLSWAARATLLLLALALTLALFNPPRRLRQAISRDPFVDTACFGMIGTLSLYRAVAAEERVARRAAHPATPPAFQPAEPLPHVVLVQAESFWDPRGTLADLPPDLLPHWDRLGAEALARGRLVVNGFGANTMRAEFAALTGIAAEAQGLDRFNPYYRLASPLLRSLPRTLRAAGYRALMLHPFDRRFFGRHRVMPALGFERFESIHQFRGAPRLGKYVADAAVATRIVEELASATGPVLIFAVTMQAHGPWPGPNPQARWLEHLRDADAMLGTLADAATRLHRPLLLCAYGDHQPALPGATARPDRRTDWLLWRSDRPGRGRRQDIAAEGIFQALAEALRVGSTGQE</sequence>
<keyword evidence="5 6" id="KW-0472">Membrane</keyword>
<proteinExistence type="predicted"/>
<dbReference type="RefSeq" id="WP_187780096.1">
    <property type="nucleotide sequence ID" value="NZ_JACTUZ010000114.1"/>
</dbReference>
<accession>A0ABR7RBE0</accession>
<dbReference type="InterPro" id="IPR017850">
    <property type="entry name" value="Alkaline_phosphatase_core_sf"/>
</dbReference>
<feature type="transmembrane region" description="Helical" evidence="6">
    <location>
        <begin position="36"/>
        <end position="54"/>
    </location>
</feature>
<evidence type="ECO:0000256" key="1">
    <source>
        <dbReference type="ARBA" id="ARBA00004651"/>
    </source>
</evidence>
<evidence type="ECO:0000313" key="8">
    <source>
        <dbReference type="EMBL" id="MBC9179038.1"/>
    </source>
</evidence>
<dbReference type="SUPFAM" id="SSF53649">
    <property type="entry name" value="Alkaline phosphatase-like"/>
    <property type="match status" value="1"/>
</dbReference>
<evidence type="ECO:0000259" key="7">
    <source>
        <dbReference type="Pfam" id="PF00884"/>
    </source>
</evidence>
<dbReference type="Proteomes" id="UP000603940">
    <property type="component" value="Unassembled WGS sequence"/>
</dbReference>
<dbReference type="PANTHER" id="PTHR47371:SF3">
    <property type="entry name" value="PHOSPHOGLYCEROL TRANSFERASE I"/>
    <property type="match status" value="1"/>
</dbReference>
<dbReference type="PANTHER" id="PTHR47371">
    <property type="entry name" value="LIPOTEICHOIC ACID SYNTHASE"/>
    <property type="match status" value="1"/>
</dbReference>
<dbReference type="Pfam" id="PF00884">
    <property type="entry name" value="Sulfatase"/>
    <property type="match status" value="1"/>
</dbReference>
<keyword evidence="3 6" id="KW-0812">Transmembrane</keyword>
<feature type="transmembrane region" description="Helical" evidence="6">
    <location>
        <begin position="6"/>
        <end position="24"/>
    </location>
</feature>
<dbReference type="InterPro" id="IPR050448">
    <property type="entry name" value="OpgB/LTA_synthase_biosynth"/>
</dbReference>
<feature type="transmembrane region" description="Helical" evidence="6">
    <location>
        <begin position="105"/>
        <end position="129"/>
    </location>
</feature>
<evidence type="ECO:0000256" key="4">
    <source>
        <dbReference type="ARBA" id="ARBA00022989"/>
    </source>
</evidence>
<dbReference type="EMBL" id="JACTUZ010000114">
    <property type="protein sequence ID" value="MBC9179038.1"/>
    <property type="molecule type" value="Genomic_DNA"/>
</dbReference>
<dbReference type="CDD" id="cd16015">
    <property type="entry name" value="LTA_synthase"/>
    <property type="match status" value="1"/>
</dbReference>
<organism evidence="8 9">
    <name type="scientific">Pseudoroseomonas ludipueritiae</name>
    <dbReference type="NCBI Taxonomy" id="198093"/>
    <lineage>
        <taxon>Bacteria</taxon>
        <taxon>Pseudomonadati</taxon>
        <taxon>Pseudomonadota</taxon>
        <taxon>Alphaproteobacteria</taxon>
        <taxon>Acetobacterales</taxon>
        <taxon>Acetobacteraceae</taxon>
        <taxon>Pseudoroseomonas</taxon>
    </lineage>
</organism>
<evidence type="ECO:0000256" key="5">
    <source>
        <dbReference type="ARBA" id="ARBA00023136"/>
    </source>
</evidence>
<feature type="domain" description="Sulfatase N-terminal" evidence="7">
    <location>
        <begin position="218"/>
        <end position="456"/>
    </location>
</feature>
<keyword evidence="9" id="KW-1185">Reference proteome</keyword>
<evidence type="ECO:0000256" key="3">
    <source>
        <dbReference type="ARBA" id="ARBA00022692"/>
    </source>
</evidence>
<evidence type="ECO:0000256" key="6">
    <source>
        <dbReference type="SAM" id="Phobius"/>
    </source>
</evidence>
<dbReference type="InterPro" id="IPR000917">
    <property type="entry name" value="Sulfatase_N"/>
</dbReference>
<reference evidence="8 9" key="1">
    <citation type="journal article" date="2009" name="Int. J. Syst. Evol. Microbiol.">
        <title>Transfer of Teichococcus ludipueritiae and Muricoccus roseus to the genus Roseomonas, as Roseomonas ludipueritiae comb. nov. and Roseomonas rosea comb. nov., respectively, and emended description of the genus Roseomonas.</title>
        <authorList>
            <person name="Sanchez-Porro C."/>
            <person name="Gallego V."/>
            <person name="Busse H.J."/>
            <person name="Kampfer P."/>
            <person name="Ventosa A."/>
        </authorList>
    </citation>
    <scope>NUCLEOTIDE SEQUENCE [LARGE SCALE GENOMIC DNA]</scope>
    <source>
        <strain evidence="8 9">DSM 14915</strain>
    </source>
</reference>